<dbReference type="PANTHER" id="PTHR46890:SF48">
    <property type="entry name" value="RNA-DIRECTED DNA POLYMERASE"/>
    <property type="match status" value="1"/>
</dbReference>
<evidence type="ECO:0008006" key="4">
    <source>
        <dbReference type="Google" id="ProtNLM"/>
    </source>
</evidence>
<name>A0A834TMU8_9FABA</name>
<evidence type="ECO:0000313" key="2">
    <source>
        <dbReference type="EMBL" id="KAF7823906.1"/>
    </source>
</evidence>
<dbReference type="InterPro" id="IPR052343">
    <property type="entry name" value="Retrotransposon-Effector_Assoc"/>
</dbReference>
<sequence length="382" mass="43472">MEVEATQSEDSTDQDHCLIIYGVNANLGGQLLNQSIEVVIMADQKLSHNEESNNTDEEEQPQLALPDRSMEGQKKKRARPFELELIEQFVRKRGRIGPVNFNLTLEAPKPKKRKAIRIEEIEKDSGTRAKRLKVTPAEVEEGLRPSHTGLEIAEVTELLESCFKGFEERNKARITSIQIQPGQWIEDQGGIKQAANEYFQQLYTSNDAADETARRQFISNYGTPKLNQGHIQHLSKPFTRLEIENALFQMHAGKAPGPDGMTSMFFQHCWDTVQEDVTRMVGSFLSRGFLLRSMNQTHKALIPKMDSPSGFKDYRPISLYNTTYKLIAKVLTDRLQEVMSDLISPFQNAFVKGRLIQDNILIASETLHYIRGARNRKDDGLH</sequence>
<protein>
    <recommendedName>
        <fullName evidence="4">Reverse transcriptase domain-containing protein</fullName>
    </recommendedName>
</protein>
<keyword evidence="3" id="KW-1185">Reference proteome</keyword>
<dbReference type="AlphaFoldDB" id="A0A834TMU8"/>
<gene>
    <name evidence="2" type="ORF">G2W53_022050</name>
</gene>
<dbReference type="PANTHER" id="PTHR46890">
    <property type="entry name" value="NON-LTR RETROLELEMENT REVERSE TRANSCRIPTASE-LIKE PROTEIN-RELATED"/>
    <property type="match status" value="1"/>
</dbReference>
<accession>A0A834TMU8</accession>
<comment type="caution">
    <text evidence="2">The sequence shown here is derived from an EMBL/GenBank/DDBJ whole genome shotgun (WGS) entry which is preliminary data.</text>
</comment>
<reference evidence="2" key="1">
    <citation type="submission" date="2020-09" db="EMBL/GenBank/DDBJ databases">
        <title>Genome-Enabled Discovery of Anthraquinone Biosynthesis in Senna tora.</title>
        <authorList>
            <person name="Kang S.-H."/>
            <person name="Pandey R.P."/>
            <person name="Lee C.-M."/>
            <person name="Sim J.-S."/>
            <person name="Jeong J.-T."/>
            <person name="Choi B.-S."/>
            <person name="Jung M."/>
            <person name="Ginzburg D."/>
            <person name="Zhao K."/>
            <person name="Won S.Y."/>
            <person name="Oh T.-J."/>
            <person name="Yu Y."/>
            <person name="Kim N.-H."/>
            <person name="Lee O.R."/>
            <person name="Lee T.-H."/>
            <person name="Bashyal P."/>
            <person name="Kim T.-S."/>
            <person name="Lee W.-H."/>
            <person name="Kawkins C."/>
            <person name="Kim C.-K."/>
            <person name="Kim J.S."/>
            <person name="Ahn B.O."/>
            <person name="Rhee S.Y."/>
            <person name="Sohng J.K."/>
        </authorList>
    </citation>
    <scope>NUCLEOTIDE SEQUENCE</scope>
    <source>
        <tissue evidence="2">Leaf</tissue>
    </source>
</reference>
<feature type="region of interest" description="Disordered" evidence="1">
    <location>
        <begin position="47"/>
        <end position="76"/>
    </location>
</feature>
<dbReference type="Proteomes" id="UP000634136">
    <property type="component" value="Unassembled WGS sequence"/>
</dbReference>
<evidence type="ECO:0000313" key="3">
    <source>
        <dbReference type="Proteomes" id="UP000634136"/>
    </source>
</evidence>
<organism evidence="2 3">
    <name type="scientific">Senna tora</name>
    <dbReference type="NCBI Taxonomy" id="362788"/>
    <lineage>
        <taxon>Eukaryota</taxon>
        <taxon>Viridiplantae</taxon>
        <taxon>Streptophyta</taxon>
        <taxon>Embryophyta</taxon>
        <taxon>Tracheophyta</taxon>
        <taxon>Spermatophyta</taxon>
        <taxon>Magnoliopsida</taxon>
        <taxon>eudicotyledons</taxon>
        <taxon>Gunneridae</taxon>
        <taxon>Pentapetalae</taxon>
        <taxon>rosids</taxon>
        <taxon>fabids</taxon>
        <taxon>Fabales</taxon>
        <taxon>Fabaceae</taxon>
        <taxon>Caesalpinioideae</taxon>
        <taxon>Cassia clade</taxon>
        <taxon>Senna</taxon>
    </lineage>
</organism>
<dbReference type="OrthoDB" id="1436205at2759"/>
<proteinExistence type="predicted"/>
<dbReference type="EMBL" id="JAAIUW010000007">
    <property type="protein sequence ID" value="KAF7823906.1"/>
    <property type="molecule type" value="Genomic_DNA"/>
</dbReference>
<evidence type="ECO:0000256" key="1">
    <source>
        <dbReference type="SAM" id="MobiDB-lite"/>
    </source>
</evidence>